<organism evidence="1 2">
    <name type="scientific">Haemaphysalis longicornis</name>
    <name type="common">Bush tick</name>
    <dbReference type="NCBI Taxonomy" id="44386"/>
    <lineage>
        <taxon>Eukaryota</taxon>
        <taxon>Metazoa</taxon>
        <taxon>Ecdysozoa</taxon>
        <taxon>Arthropoda</taxon>
        <taxon>Chelicerata</taxon>
        <taxon>Arachnida</taxon>
        <taxon>Acari</taxon>
        <taxon>Parasitiformes</taxon>
        <taxon>Ixodida</taxon>
        <taxon>Ixodoidea</taxon>
        <taxon>Ixodidae</taxon>
        <taxon>Haemaphysalinae</taxon>
        <taxon>Haemaphysalis</taxon>
    </lineage>
</organism>
<dbReference type="AlphaFoldDB" id="A0A9J6FNK2"/>
<name>A0A9J6FNK2_HAELO</name>
<proteinExistence type="predicted"/>
<evidence type="ECO:0000313" key="2">
    <source>
        <dbReference type="Proteomes" id="UP000821853"/>
    </source>
</evidence>
<reference evidence="1 2" key="1">
    <citation type="journal article" date="2020" name="Cell">
        <title>Large-Scale Comparative Analyses of Tick Genomes Elucidate Their Genetic Diversity and Vector Capacities.</title>
        <authorList>
            <consortium name="Tick Genome and Microbiome Consortium (TIGMIC)"/>
            <person name="Jia N."/>
            <person name="Wang J."/>
            <person name="Shi W."/>
            <person name="Du L."/>
            <person name="Sun Y."/>
            <person name="Zhan W."/>
            <person name="Jiang J.F."/>
            <person name="Wang Q."/>
            <person name="Zhang B."/>
            <person name="Ji P."/>
            <person name="Bell-Sakyi L."/>
            <person name="Cui X.M."/>
            <person name="Yuan T.T."/>
            <person name="Jiang B.G."/>
            <person name="Yang W.F."/>
            <person name="Lam T.T."/>
            <person name="Chang Q.C."/>
            <person name="Ding S.J."/>
            <person name="Wang X.J."/>
            <person name="Zhu J.G."/>
            <person name="Ruan X.D."/>
            <person name="Zhao L."/>
            <person name="Wei J.T."/>
            <person name="Ye R.Z."/>
            <person name="Que T.C."/>
            <person name="Du C.H."/>
            <person name="Zhou Y.H."/>
            <person name="Cheng J.X."/>
            <person name="Dai P.F."/>
            <person name="Guo W.B."/>
            <person name="Han X.H."/>
            <person name="Huang E.J."/>
            <person name="Li L.F."/>
            <person name="Wei W."/>
            <person name="Gao Y.C."/>
            <person name="Liu J.Z."/>
            <person name="Shao H.Z."/>
            <person name="Wang X."/>
            <person name="Wang C.C."/>
            <person name="Yang T.C."/>
            <person name="Huo Q.B."/>
            <person name="Li W."/>
            <person name="Chen H.Y."/>
            <person name="Chen S.E."/>
            <person name="Zhou L.G."/>
            <person name="Ni X.B."/>
            <person name="Tian J.H."/>
            <person name="Sheng Y."/>
            <person name="Liu T."/>
            <person name="Pan Y.S."/>
            <person name="Xia L.Y."/>
            <person name="Li J."/>
            <person name="Zhao F."/>
            <person name="Cao W.C."/>
        </authorList>
    </citation>
    <scope>NUCLEOTIDE SEQUENCE [LARGE SCALE GENOMIC DNA]</scope>
    <source>
        <strain evidence="1">HaeL-2018</strain>
    </source>
</reference>
<dbReference type="Proteomes" id="UP000821853">
    <property type="component" value="Chromosome 10"/>
</dbReference>
<evidence type="ECO:0000313" key="1">
    <source>
        <dbReference type="EMBL" id="KAH9363580.1"/>
    </source>
</evidence>
<gene>
    <name evidence="1" type="ORF">HPB48_013771</name>
</gene>
<accession>A0A9J6FNK2</accession>
<comment type="caution">
    <text evidence="1">The sequence shown here is derived from an EMBL/GenBank/DDBJ whole genome shotgun (WGS) entry which is preliminary data.</text>
</comment>
<protein>
    <submittedName>
        <fullName evidence="1">Uncharacterized protein</fullName>
    </submittedName>
</protein>
<keyword evidence="2" id="KW-1185">Reference proteome</keyword>
<sequence>MPVMQGALRLHYDCAAMPRLRFENGKQQNQGRNSFALGAHCIGGSLCLSETRRRQAVLAHGSGRYADAAGRLLGALNAQGKRQCVGVRDVRVCVRTGAAATYEESRSAYTLHLCRAVLLERSAAPRRSSHQCTETTITCADFFFFFDWKKKRRPCPDELEQMQQM</sequence>
<dbReference type="VEuPathDB" id="VectorBase:HLOH_052844"/>
<dbReference type="EMBL" id="JABSTR010000002">
    <property type="protein sequence ID" value="KAH9363580.1"/>
    <property type="molecule type" value="Genomic_DNA"/>
</dbReference>